<reference evidence="2" key="2">
    <citation type="submission" date="2020-05" db="UniProtKB">
        <authorList>
            <consortium name="EnsemblMetazoa"/>
        </authorList>
    </citation>
    <scope>IDENTIFICATION</scope>
    <source>
        <strain evidence="2">A-37</strain>
    </source>
</reference>
<feature type="signal peptide" evidence="1">
    <location>
        <begin position="1"/>
        <end position="20"/>
    </location>
</feature>
<proteinExistence type="predicted"/>
<sequence>MTKFICIVLALVCIAVSVHGQFSTNVQCTSFNDCICKLPKIIGAVAGRTATANIRNPANGQTYVLDLSKPSQAVTDYCNQVKQGLNPAVPFKPVNAAKIAQVKALLAQRLAAMRG</sequence>
<evidence type="ECO:0000313" key="2">
    <source>
        <dbReference type="EnsemblMetazoa" id="ACUA015486-PA"/>
    </source>
</evidence>
<dbReference type="EMBL" id="AXCM01006544">
    <property type="status" value="NOT_ANNOTATED_CDS"/>
    <property type="molecule type" value="Genomic_DNA"/>
</dbReference>
<keyword evidence="1" id="KW-0732">Signal</keyword>
<accession>A0A182MDA3</accession>
<name>A0A182MDA3_9DIPT</name>
<reference evidence="3" key="1">
    <citation type="submission" date="2013-09" db="EMBL/GenBank/DDBJ databases">
        <title>The Genome Sequence of Anopheles culicifacies species A.</title>
        <authorList>
            <consortium name="The Broad Institute Genomics Platform"/>
            <person name="Neafsey D.E."/>
            <person name="Besansky N."/>
            <person name="Howell P."/>
            <person name="Walton C."/>
            <person name="Young S.K."/>
            <person name="Zeng Q."/>
            <person name="Gargeya S."/>
            <person name="Fitzgerald M."/>
            <person name="Haas B."/>
            <person name="Abouelleil A."/>
            <person name="Allen A.W."/>
            <person name="Alvarado L."/>
            <person name="Arachchi H.M."/>
            <person name="Berlin A.M."/>
            <person name="Chapman S.B."/>
            <person name="Gainer-Dewar J."/>
            <person name="Goldberg J."/>
            <person name="Griggs A."/>
            <person name="Gujja S."/>
            <person name="Hansen M."/>
            <person name="Howarth C."/>
            <person name="Imamovic A."/>
            <person name="Ireland A."/>
            <person name="Larimer J."/>
            <person name="McCowan C."/>
            <person name="Murphy C."/>
            <person name="Pearson M."/>
            <person name="Poon T.W."/>
            <person name="Priest M."/>
            <person name="Roberts A."/>
            <person name="Saif S."/>
            <person name="Shea T."/>
            <person name="Sisk P."/>
            <person name="Sykes S."/>
            <person name="Wortman J."/>
            <person name="Nusbaum C."/>
            <person name="Birren B."/>
        </authorList>
    </citation>
    <scope>NUCLEOTIDE SEQUENCE [LARGE SCALE GENOMIC DNA]</scope>
    <source>
        <strain evidence="3">A-37</strain>
    </source>
</reference>
<dbReference type="EnsemblMetazoa" id="ACUA015486-RA">
    <property type="protein sequence ID" value="ACUA015486-PA"/>
    <property type="gene ID" value="ACUA015486"/>
</dbReference>
<feature type="chain" id="PRO_5008128254" evidence="1">
    <location>
        <begin position="21"/>
        <end position="115"/>
    </location>
</feature>
<keyword evidence="3" id="KW-1185">Reference proteome</keyword>
<organism evidence="2 3">
    <name type="scientific">Anopheles culicifacies</name>
    <dbReference type="NCBI Taxonomy" id="139723"/>
    <lineage>
        <taxon>Eukaryota</taxon>
        <taxon>Metazoa</taxon>
        <taxon>Ecdysozoa</taxon>
        <taxon>Arthropoda</taxon>
        <taxon>Hexapoda</taxon>
        <taxon>Insecta</taxon>
        <taxon>Pterygota</taxon>
        <taxon>Neoptera</taxon>
        <taxon>Endopterygota</taxon>
        <taxon>Diptera</taxon>
        <taxon>Nematocera</taxon>
        <taxon>Culicoidea</taxon>
        <taxon>Culicidae</taxon>
        <taxon>Anophelinae</taxon>
        <taxon>Anopheles</taxon>
        <taxon>culicifacies species complex</taxon>
    </lineage>
</organism>
<dbReference type="Proteomes" id="UP000075883">
    <property type="component" value="Unassembled WGS sequence"/>
</dbReference>
<evidence type="ECO:0000313" key="3">
    <source>
        <dbReference type="Proteomes" id="UP000075883"/>
    </source>
</evidence>
<dbReference type="VEuPathDB" id="VectorBase:ACUA015486"/>
<dbReference type="AlphaFoldDB" id="A0A182MDA3"/>
<protein>
    <submittedName>
        <fullName evidence="2">Uncharacterized protein</fullName>
    </submittedName>
</protein>
<evidence type="ECO:0000256" key="1">
    <source>
        <dbReference type="SAM" id="SignalP"/>
    </source>
</evidence>